<evidence type="ECO:0000313" key="1">
    <source>
        <dbReference type="EnsemblMetazoa" id="Aqu2.1.17421_001"/>
    </source>
</evidence>
<dbReference type="EnsemblMetazoa" id="Aqu2.1.17421_001">
    <property type="protein sequence ID" value="Aqu2.1.17421_001"/>
    <property type="gene ID" value="Aqu2.1.17421"/>
</dbReference>
<name>A0A1X7TR95_AMPQE</name>
<sequence>AQYFINHPVEIGGPGINVEINESKFGQRKYNRAHLVEGHWVFGETEKACIGYSDRTIPNVLSTTPNILLTPVTGTYPVCGIHVESVQTNDEKHSNNAFSTVPYLPA</sequence>
<dbReference type="AlphaFoldDB" id="A0A1X7TR95"/>
<organism evidence="1">
    <name type="scientific">Amphimedon queenslandica</name>
    <name type="common">Sponge</name>
    <dbReference type="NCBI Taxonomy" id="400682"/>
    <lineage>
        <taxon>Eukaryota</taxon>
        <taxon>Metazoa</taxon>
        <taxon>Porifera</taxon>
        <taxon>Demospongiae</taxon>
        <taxon>Heteroscleromorpha</taxon>
        <taxon>Haplosclerida</taxon>
        <taxon>Niphatidae</taxon>
        <taxon>Amphimedon</taxon>
    </lineage>
</organism>
<reference evidence="1" key="1">
    <citation type="submission" date="2017-05" db="UniProtKB">
        <authorList>
            <consortium name="EnsemblMetazoa"/>
        </authorList>
    </citation>
    <scope>IDENTIFICATION</scope>
</reference>
<proteinExistence type="predicted"/>
<accession>A0A1X7TR95</accession>
<protein>
    <submittedName>
        <fullName evidence="1">Uncharacterized protein</fullName>
    </submittedName>
</protein>
<dbReference type="InParanoid" id="A0A1X7TR95"/>